<dbReference type="AlphaFoldDB" id="A0A9D4HVJ2"/>
<keyword evidence="2" id="KW-0862">Zinc</keyword>
<dbReference type="InterPro" id="IPR011029">
    <property type="entry name" value="DEATH-like_dom_sf"/>
</dbReference>
<dbReference type="Pfam" id="PF13920">
    <property type="entry name" value="zf-C3HC4_3"/>
    <property type="match status" value="1"/>
</dbReference>
<evidence type="ECO:0000256" key="2">
    <source>
        <dbReference type="ARBA" id="ARBA00022833"/>
    </source>
</evidence>
<reference evidence="5" key="1">
    <citation type="journal article" date="2019" name="bioRxiv">
        <title>The Genome of the Zebra Mussel, Dreissena polymorpha: A Resource for Invasive Species Research.</title>
        <authorList>
            <person name="McCartney M.A."/>
            <person name="Auch B."/>
            <person name="Kono T."/>
            <person name="Mallez S."/>
            <person name="Zhang Y."/>
            <person name="Obille A."/>
            <person name="Becker A."/>
            <person name="Abrahante J.E."/>
            <person name="Garbe J."/>
            <person name="Badalamenti J.P."/>
            <person name="Herman A."/>
            <person name="Mangelson H."/>
            <person name="Liachko I."/>
            <person name="Sullivan S."/>
            <person name="Sone E.D."/>
            <person name="Koren S."/>
            <person name="Silverstein K.A.T."/>
            <person name="Beckman K.B."/>
            <person name="Gohl D.M."/>
        </authorList>
    </citation>
    <scope>NUCLEOTIDE SEQUENCE</scope>
    <source>
        <strain evidence="5">Duluth1</strain>
        <tissue evidence="5">Whole animal</tissue>
    </source>
</reference>
<gene>
    <name evidence="5" type="ORF">DPMN_040966</name>
</gene>
<keyword evidence="6" id="KW-1185">Reference proteome</keyword>
<dbReference type="OrthoDB" id="6288000at2759"/>
<reference evidence="5" key="2">
    <citation type="submission" date="2020-11" db="EMBL/GenBank/DDBJ databases">
        <authorList>
            <person name="McCartney M.A."/>
            <person name="Auch B."/>
            <person name="Kono T."/>
            <person name="Mallez S."/>
            <person name="Becker A."/>
            <person name="Gohl D.M."/>
            <person name="Silverstein K.A.T."/>
            <person name="Koren S."/>
            <person name="Bechman K.B."/>
            <person name="Herman A."/>
            <person name="Abrahante J.E."/>
            <person name="Garbe J."/>
        </authorList>
    </citation>
    <scope>NUCLEOTIDE SEQUENCE</scope>
    <source>
        <strain evidence="5">Duluth1</strain>
        <tissue evidence="5">Whole animal</tissue>
    </source>
</reference>
<protein>
    <recommendedName>
        <fullName evidence="4">RING-type domain-containing protein</fullName>
    </recommendedName>
</protein>
<evidence type="ECO:0000313" key="6">
    <source>
        <dbReference type="Proteomes" id="UP000828390"/>
    </source>
</evidence>
<accession>A0A9D4HVJ2</accession>
<feature type="domain" description="RING-type" evidence="4">
    <location>
        <begin position="380"/>
        <end position="414"/>
    </location>
</feature>
<dbReference type="PANTHER" id="PTHR14187">
    <property type="entry name" value="ALPHA KINASE/ELONGATION FACTOR 2 KINASE"/>
    <property type="match status" value="1"/>
</dbReference>
<dbReference type="EMBL" id="JAIWYP010000011">
    <property type="protein sequence ID" value="KAH3734527.1"/>
    <property type="molecule type" value="Genomic_DNA"/>
</dbReference>
<comment type="caution">
    <text evidence="5">The sequence shown here is derived from an EMBL/GenBank/DDBJ whole genome shotgun (WGS) entry which is preliminary data.</text>
</comment>
<dbReference type="Gene3D" id="3.30.420.40">
    <property type="match status" value="1"/>
</dbReference>
<evidence type="ECO:0000256" key="1">
    <source>
        <dbReference type="ARBA" id="ARBA00022771"/>
    </source>
</evidence>
<sequence length="438" mass="48657">MLWNKPIHKDTMFEDKSGKRLPALKVLSLAIRYMSTDVVSIMKSQSSKLTPQDINWVLTIPALCDDSAKLFMSLAAQEGGLLMKNCAILLTSAAATIYCRYVIPKGYTLTGGTTYRAGQKYIVLEADTEETYINLHEMYSENKLQELYKATDGTCLWTMVENSFLDFLADLIGKEAIHHFKDIEREDYMELLHDFEIKSTAVDLNTLATVRLPIALIDQVNDEKGQSMKDIISKSQHAKHVKLNGEKLRLDGSLFRSIFKQSIDKIKNILSAVLRTPEARGCETILGVGRYFECSIPMEAVRKEFSGMNIIVPAEAELAAVRGAVLFGHRPLEVVDLKKPDVSNVPDLDSLASDDASSYDHGDSSTIEAELKEMNDLLKCKRCKQRRVALTFLPCGHCITCEKCGLEVRSCPMCPAAGSNVQGTIKTLFTSNSVSFGS</sequence>
<evidence type="ECO:0000259" key="4">
    <source>
        <dbReference type="PROSITE" id="PS50089"/>
    </source>
</evidence>
<keyword evidence="1 3" id="KW-0863">Zinc-finger</keyword>
<evidence type="ECO:0000313" key="5">
    <source>
        <dbReference type="EMBL" id="KAH3734527.1"/>
    </source>
</evidence>
<dbReference type="GO" id="GO:0008270">
    <property type="term" value="F:zinc ion binding"/>
    <property type="evidence" value="ECO:0007669"/>
    <property type="project" value="UniProtKB-KW"/>
</dbReference>
<dbReference type="Gene3D" id="1.10.1170.10">
    <property type="entry name" value="Inhibitor Of Apoptosis Protein (2mihbC-IAP-1), Chain A"/>
    <property type="match status" value="1"/>
</dbReference>
<name>A0A9D4HVJ2_DREPO</name>
<keyword evidence="1 3" id="KW-0479">Metal-binding</keyword>
<dbReference type="Proteomes" id="UP000828390">
    <property type="component" value="Unassembled WGS sequence"/>
</dbReference>
<dbReference type="PANTHER" id="PTHR14187:SF5">
    <property type="entry name" value="HEAT SHOCK 70 KDA PROTEIN 12A"/>
    <property type="match status" value="1"/>
</dbReference>
<dbReference type="Gene3D" id="1.10.533.10">
    <property type="entry name" value="Death Domain, Fas"/>
    <property type="match status" value="1"/>
</dbReference>
<evidence type="ECO:0000256" key="3">
    <source>
        <dbReference type="PROSITE-ProRule" id="PRU00175"/>
    </source>
</evidence>
<dbReference type="InterPro" id="IPR001841">
    <property type="entry name" value="Znf_RING"/>
</dbReference>
<proteinExistence type="predicted"/>
<dbReference type="PROSITE" id="PS50089">
    <property type="entry name" value="ZF_RING_2"/>
    <property type="match status" value="1"/>
</dbReference>
<organism evidence="5 6">
    <name type="scientific">Dreissena polymorpha</name>
    <name type="common">Zebra mussel</name>
    <name type="synonym">Mytilus polymorpha</name>
    <dbReference type="NCBI Taxonomy" id="45954"/>
    <lineage>
        <taxon>Eukaryota</taxon>
        <taxon>Metazoa</taxon>
        <taxon>Spiralia</taxon>
        <taxon>Lophotrochozoa</taxon>
        <taxon>Mollusca</taxon>
        <taxon>Bivalvia</taxon>
        <taxon>Autobranchia</taxon>
        <taxon>Heteroconchia</taxon>
        <taxon>Euheterodonta</taxon>
        <taxon>Imparidentia</taxon>
        <taxon>Neoheterodontei</taxon>
        <taxon>Myida</taxon>
        <taxon>Dreissenoidea</taxon>
        <taxon>Dreissenidae</taxon>
        <taxon>Dreissena</taxon>
    </lineage>
</organism>